<keyword evidence="3" id="KW-0677">Repeat</keyword>
<evidence type="ECO:0000313" key="8">
    <source>
        <dbReference type="Proteomes" id="UP000186922"/>
    </source>
</evidence>
<comment type="subcellular location">
    <subcellularLocation>
        <location evidence="1">Membrane</location>
    </subcellularLocation>
</comment>
<dbReference type="GO" id="GO:0007097">
    <property type="term" value="P:nuclear migration"/>
    <property type="evidence" value="ECO:0007669"/>
    <property type="project" value="TreeGrafter"/>
</dbReference>
<sequence>MELVDEDFDDTSWYSGSRDSSHSRLSGASVSRLTDWGEPVFREEEFRESIRSLQDEQERVQKRTFTNWINSHLSHIKLVNIHTSDIVDGNHTVILGLIWIIILHFQINFDLNMLTDTVVTETVTSVATTPSGRRSVASLDSGGRSSAGMSPRGRTGHFQSGASSVILRWCKREIEEYDFVSKHRQPLPIRDR</sequence>
<evidence type="ECO:0000256" key="2">
    <source>
        <dbReference type="ARBA" id="ARBA00022692"/>
    </source>
</evidence>
<dbReference type="GO" id="GO:0051015">
    <property type="term" value="F:actin filament binding"/>
    <property type="evidence" value="ECO:0007669"/>
    <property type="project" value="TreeGrafter"/>
</dbReference>
<accession>A0A1D1VAR7</accession>
<dbReference type="InterPro" id="IPR052403">
    <property type="entry name" value="LINC-complex_assoc"/>
</dbReference>
<evidence type="ECO:0000256" key="1">
    <source>
        <dbReference type="ARBA" id="ARBA00004370"/>
    </source>
</evidence>
<evidence type="ECO:0000256" key="5">
    <source>
        <dbReference type="ARBA" id="ARBA00023136"/>
    </source>
</evidence>
<dbReference type="PROSITE" id="PS00019">
    <property type="entry name" value="ACTININ_1"/>
    <property type="match status" value="1"/>
</dbReference>
<dbReference type="GO" id="GO:0034993">
    <property type="term" value="C:meiotic nuclear membrane microtubule tethering complex"/>
    <property type="evidence" value="ECO:0007669"/>
    <property type="project" value="TreeGrafter"/>
</dbReference>
<proteinExistence type="predicted"/>
<dbReference type="PANTHER" id="PTHR47535:SF1">
    <property type="entry name" value="NESPRIN-1"/>
    <property type="match status" value="1"/>
</dbReference>
<dbReference type="SUPFAM" id="SSF47576">
    <property type="entry name" value="Calponin-homology domain, CH-domain"/>
    <property type="match status" value="1"/>
</dbReference>
<evidence type="ECO:0000256" key="3">
    <source>
        <dbReference type="ARBA" id="ARBA00022737"/>
    </source>
</evidence>
<evidence type="ECO:0000256" key="6">
    <source>
        <dbReference type="SAM" id="MobiDB-lite"/>
    </source>
</evidence>
<dbReference type="EMBL" id="BDGG01000004">
    <property type="protein sequence ID" value="GAU98724.1"/>
    <property type="molecule type" value="Genomic_DNA"/>
</dbReference>
<feature type="region of interest" description="Disordered" evidence="6">
    <location>
        <begin position="130"/>
        <end position="157"/>
    </location>
</feature>
<evidence type="ECO:0000256" key="4">
    <source>
        <dbReference type="ARBA" id="ARBA00022989"/>
    </source>
</evidence>
<feature type="compositionally biased region" description="Acidic residues" evidence="6">
    <location>
        <begin position="1"/>
        <end position="10"/>
    </location>
</feature>
<dbReference type="InterPro" id="IPR001589">
    <property type="entry name" value="Actinin_actin-bd_CS"/>
</dbReference>
<evidence type="ECO:0008006" key="9">
    <source>
        <dbReference type="Google" id="ProtNLM"/>
    </source>
</evidence>
<dbReference type="Gene3D" id="1.10.418.10">
    <property type="entry name" value="Calponin-like domain"/>
    <property type="match status" value="2"/>
</dbReference>
<dbReference type="STRING" id="947166.A0A1D1VAR7"/>
<keyword evidence="8" id="KW-1185">Reference proteome</keyword>
<comment type="caution">
    <text evidence="7">The sequence shown here is derived from an EMBL/GenBank/DDBJ whole genome shotgun (WGS) entry which is preliminary data.</text>
</comment>
<dbReference type="AlphaFoldDB" id="A0A1D1VAR7"/>
<reference evidence="7 8" key="1">
    <citation type="journal article" date="2016" name="Nat. Commun.">
        <title>Extremotolerant tardigrade genome and improved radiotolerance of human cultured cells by tardigrade-unique protein.</title>
        <authorList>
            <person name="Hashimoto T."/>
            <person name="Horikawa D.D."/>
            <person name="Saito Y."/>
            <person name="Kuwahara H."/>
            <person name="Kozuka-Hata H."/>
            <person name="Shin-I T."/>
            <person name="Minakuchi Y."/>
            <person name="Ohishi K."/>
            <person name="Motoyama A."/>
            <person name="Aizu T."/>
            <person name="Enomoto A."/>
            <person name="Kondo K."/>
            <person name="Tanaka S."/>
            <person name="Hara Y."/>
            <person name="Koshikawa S."/>
            <person name="Sagara H."/>
            <person name="Miura T."/>
            <person name="Yokobori S."/>
            <person name="Miyagawa K."/>
            <person name="Suzuki Y."/>
            <person name="Kubo T."/>
            <person name="Oyama M."/>
            <person name="Kohara Y."/>
            <person name="Fujiyama A."/>
            <person name="Arakawa K."/>
            <person name="Katayama T."/>
            <person name="Toyoda A."/>
            <person name="Kunieda T."/>
        </authorList>
    </citation>
    <scope>NUCLEOTIDE SEQUENCE [LARGE SCALE GENOMIC DNA]</scope>
    <source>
        <strain evidence="7 8">YOKOZUNA-1</strain>
    </source>
</reference>
<protein>
    <recommendedName>
        <fullName evidence="9">Calponin-homology (CH) domain-containing protein</fullName>
    </recommendedName>
</protein>
<name>A0A1D1VAR7_RAMVA</name>
<keyword evidence="4" id="KW-1133">Transmembrane helix</keyword>
<dbReference type="InterPro" id="IPR036872">
    <property type="entry name" value="CH_dom_sf"/>
</dbReference>
<evidence type="ECO:0000313" key="7">
    <source>
        <dbReference type="EMBL" id="GAU98724.1"/>
    </source>
</evidence>
<organism evidence="7 8">
    <name type="scientific">Ramazzottius varieornatus</name>
    <name type="common">Water bear</name>
    <name type="synonym">Tardigrade</name>
    <dbReference type="NCBI Taxonomy" id="947166"/>
    <lineage>
        <taxon>Eukaryota</taxon>
        <taxon>Metazoa</taxon>
        <taxon>Ecdysozoa</taxon>
        <taxon>Tardigrada</taxon>
        <taxon>Eutardigrada</taxon>
        <taxon>Parachela</taxon>
        <taxon>Hypsibioidea</taxon>
        <taxon>Ramazzottiidae</taxon>
        <taxon>Ramazzottius</taxon>
    </lineage>
</organism>
<dbReference type="OrthoDB" id="18853at2759"/>
<dbReference type="GO" id="GO:0005640">
    <property type="term" value="C:nuclear outer membrane"/>
    <property type="evidence" value="ECO:0007669"/>
    <property type="project" value="TreeGrafter"/>
</dbReference>
<dbReference type="PROSITE" id="PS00020">
    <property type="entry name" value="ACTININ_2"/>
    <property type="match status" value="1"/>
</dbReference>
<dbReference type="Proteomes" id="UP000186922">
    <property type="component" value="Unassembled WGS sequence"/>
</dbReference>
<dbReference type="GO" id="GO:0005737">
    <property type="term" value="C:cytoplasm"/>
    <property type="evidence" value="ECO:0007669"/>
    <property type="project" value="TreeGrafter"/>
</dbReference>
<dbReference type="PANTHER" id="PTHR47535">
    <property type="entry name" value="MUSCLE-SPECIFIC PROTEIN 300 KDA, ISOFORM G"/>
    <property type="match status" value="1"/>
</dbReference>
<keyword evidence="2" id="KW-0812">Transmembrane</keyword>
<gene>
    <name evidence="7" type="primary">RvY_09833-1</name>
    <name evidence="7" type="synonym">RvY_09833.1</name>
    <name evidence="7" type="ORF">RvY_09833</name>
</gene>
<feature type="compositionally biased region" description="Low complexity" evidence="6">
    <location>
        <begin position="12"/>
        <end position="25"/>
    </location>
</feature>
<feature type="region of interest" description="Disordered" evidence="6">
    <location>
        <begin position="1"/>
        <end position="25"/>
    </location>
</feature>
<keyword evidence="5" id="KW-0472">Membrane</keyword>